<proteinExistence type="predicted"/>
<evidence type="ECO:0000313" key="3">
    <source>
        <dbReference type="EMBL" id="KAF9893921.1"/>
    </source>
</evidence>
<dbReference type="InterPro" id="IPR051532">
    <property type="entry name" value="Ester_Hydrolysis_Enzymes"/>
</dbReference>
<dbReference type="SUPFAM" id="SSF52266">
    <property type="entry name" value="SGNH hydrolase"/>
    <property type="match status" value="1"/>
</dbReference>
<dbReference type="PANTHER" id="PTHR30383:SF31">
    <property type="entry name" value="SGNH HYDROLASE-TYPE ESTERASE DOMAIN-CONTAINING PROTEIN-RELATED"/>
    <property type="match status" value="1"/>
</dbReference>
<dbReference type="Proteomes" id="UP001194746">
    <property type="component" value="Unassembled WGS sequence"/>
</dbReference>
<evidence type="ECO:0000313" key="4">
    <source>
        <dbReference type="Proteomes" id="UP001194746"/>
    </source>
</evidence>
<dbReference type="GO" id="GO:0004622">
    <property type="term" value="F:phosphatidylcholine lysophospholipase activity"/>
    <property type="evidence" value="ECO:0007669"/>
    <property type="project" value="TreeGrafter"/>
</dbReference>
<evidence type="ECO:0000259" key="2">
    <source>
        <dbReference type="Pfam" id="PF13472"/>
    </source>
</evidence>
<dbReference type="CDD" id="cd01833">
    <property type="entry name" value="XynB_like"/>
    <property type="match status" value="1"/>
</dbReference>
<dbReference type="Gene3D" id="3.40.50.1110">
    <property type="entry name" value="SGNH hydrolase"/>
    <property type="match status" value="1"/>
</dbReference>
<sequence>MTGKFGLFGMVLWAFLALATPDEYSNGPSHLISLRSDQKVPLRILPLGASLTWGRLSASGNGYRGPLRNELELGGWNVTMVGRKRHGTMYNNEVEAHSGDTIDEIKAAAQYSLQYEPNVVLINAGTNDCRESLHIPQAGERMESLIYSILDARGMDKTTIILSTLLPSIEPSTASNIPSVNQQYRELAKSLQAENVPIVLADMNPDDTDAAGRLTFPGDFDHDGVVDHTHPNDHGYTKMATFWYKAILDASERGFLKVPNVVNELEQYSTDGSDLSSLTQRGNSDTVMPRNPWLLAYQCSIVLIVTRSSFGLYS</sequence>
<feature type="domain" description="SGNH hydrolase-type esterase" evidence="2">
    <location>
        <begin position="47"/>
        <end position="237"/>
    </location>
</feature>
<dbReference type="AlphaFoldDB" id="A0AAD4GYH2"/>
<comment type="caution">
    <text evidence="3">The sequence shown here is derived from an EMBL/GenBank/DDBJ whole genome shotgun (WGS) entry which is preliminary data.</text>
</comment>
<dbReference type="InterPro" id="IPR036514">
    <property type="entry name" value="SGNH_hydro_sf"/>
</dbReference>
<dbReference type="EMBL" id="VCAU01000005">
    <property type="protein sequence ID" value="KAF9893921.1"/>
    <property type="molecule type" value="Genomic_DNA"/>
</dbReference>
<dbReference type="Pfam" id="PF13472">
    <property type="entry name" value="Lipase_GDSL_2"/>
    <property type="match status" value="1"/>
</dbReference>
<name>A0AAD4GYH2_ASPNN</name>
<dbReference type="InterPro" id="IPR013830">
    <property type="entry name" value="SGNH_hydro"/>
</dbReference>
<evidence type="ECO:0000256" key="1">
    <source>
        <dbReference type="SAM" id="SignalP"/>
    </source>
</evidence>
<gene>
    <name evidence="3" type="ORF">FE257_008892</name>
</gene>
<protein>
    <recommendedName>
        <fullName evidence="2">SGNH hydrolase-type esterase domain-containing protein</fullName>
    </recommendedName>
</protein>
<dbReference type="FunFam" id="3.40.50.1110:FF:000020">
    <property type="entry name" value="Esterase, putative (AFU_orthologue AFUA_1G03170)"/>
    <property type="match status" value="1"/>
</dbReference>
<keyword evidence="4" id="KW-1185">Reference proteome</keyword>
<organism evidence="3 4">
    <name type="scientific">Aspergillus nanangensis</name>
    <dbReference type="NCBI Taxonomy" id="2582783"/>
    <lineage>
        <taxon>Eukaryota</taxon>
        <taxon>Fungi</taxon>
        <taxon>Dikarya</taxon>
        <taxon>Ascomycota</taxon>
        <taxon>Pezizomycotina</taxon>
        <taxon>Eurotiomycetes</taxon>
        <taxon>Eurotiomycetidae</taxon>
        <taxon>Eurotiales</taxon>
        <taxon>Aspergillaceae</taxon>
        <taxon>Aspergillus</taxon>
        <taxon>Aspergillus subgen. Circumdati</taxon>
    </lineage>
</organism>
<accession>A0AAD4GYH2</accession>
<reference evidence="3" key="2">
    <citation type="submission" date="2020-02" db="EMBL/GenBank/DDBJ databases">
        <authorList>
            <person name="Gilchrist C.L.M."/>
            <person name="Chooi Y.-H."/>
        </authorList>
    </citation>
    <scope>NUCLEOTIDE SEQUENCE</scope>
    <source>
        <strain evidence="3">MST-FP2251</strain>
    </source>
</reference>
<keyword evidence="1" id="KW-0732">Signal</keyword>
<dbReference type="PANTHER" id="PTHR30383">
    <property type="entry name" value="THIOESTERASE 1/PROTEASE 1/LYSOPHOSPHOLIPASE L1"/>
    <property type="match status" value="1"/>
</dbReference>
<feature type="chain" id="PRO_5042216850" description="SGNH hydrolase-type esterase domain-containing protein" evidence="1">
    <location>
        <begin position="20"/>
        <end position="314"/>
    </location>
</feature>
<reference evidence="3" key="1">
    <citation type="journal article" date="2019" name="Beilstein J. Org. Chem.">
        <title>Nanangenines: drimane sesquiterpenoids as the dominant metabolite cohort of a novel Australian fungus, Aspergillus nanangensis.</title>
        <authorList>
            <person name="Lacey H.J."/>
            <person name="Gilchrist C.L.M."/>
            <person name="Crombie A."/>
            <person name="Kalaitzis J.A."/>
            <person name="Vuong D."/>
            <person name="Rutledge P.J."/>
            <person name="Turner P."/>
            <person name="Pitt J.I."/>
            <person name="Lacey E."/>
            <person name="Chooi Y.H."/>
            <person name="Piggott A.M."/>
        </authorList>
    </citation>
    <scope>NUCLEOTIDE SEQUENCE</scope>
    <source>
        <strain evidence="3">MST-FP2251</strain>
    </source>
</reference>
<feature type="signal peptide" evidence="1">
    <location>
        <begin position="1"/>
        <end position="19"/>
    </location>
</feature>